<evidence type="ECO:0000256" key="2">
    <source>
        <dbReference type="ARBA" id="ARBA00023136"/>
    </source>
</evidence>
<evidence type="ECO:0000313" key="6">
    <source>
        <dbReference type="Proteomes" id="UP000702544"/>
    </source>
</evidence>
<comment type="subcellular location">
    <subcellularLocation>
        <location evidence="1">Membrane</location>
    </subcellularLocation>
</comment>
<feature type="signal peptide" evidence="3">
    <location>
        <begin position="1"/>
        <end position="23"/>
    </location>
</feature>
<accession>A0AAE4Z6T0</accession>
<evidence type="ECO:0000256" key="1">
    <source>
        <dbReference type="ARBA" id="ARBA00004370"/>
    </source>
</evidence>
<dbReference type="Proteomes" id="UP000702544">
    <property type="component" value="Unassembled WGS sequence"/>
</dbReference>
<dbReference type="InterPro" id="IPR000184">
    <property type="entry name" value="Bac_surfAg_D15"/>
</dbReference>
<evidence type="ECO:0000313" key="5">
    <source>
        <dbReference type="EMBL" id="NIR74810.1"/>
    </source>
</evidence>
<reference evidence="5 6" key="1">
    <citation type="submission" date="2020-01" db="EMBL/GenBank/DDBJ databases">
        <title>Genomes assembled from Gulf of Kutch pelagic sediment metagenomes.</title>
        <authorList>
            <person name="Chandrashekar M."/>
            <person name="Mahajan M.S."/>
            <person name="Dave K.J."/>
            <person name="Vatsa P."/>
            <person name="Nathani N.M."/>
        </authorList>
    </citation>
    <scope>NUCLEOTIDE SEQUENCE [LARGE SCALE GENOMIC DNA]</scope>
    <source>
        <strain evidence="5">KS3-K002</strain>
    </source>
</reference>
<evidence type="ECO:0000256" key="3">
    <source>
        <dbReference type="SAM" id="SignalP"/>
    </source>
</evidence>
<keyword evidence="3" id="KW-0732">Signal</keyword>
<dbReference type="AlphaFoldDB" id="A0AAE4Z6T0"/>
<feature type="chain" id="PRO_5042225873" evidence="3">
    <location>
        <begin position="24"/>
        <end position="563"/>
    </location>
</feature>
<name>A0AAE4Z6T0_9BACT</name>
<organism evidence="5 6">
    <name type="scientific">Candidatus Kutchimonas denitrificans</name>
    <dbReference type="NCBI Taxonomy" id="3056748"/>
    <lineage>
        <taxon>Bacteria</taxon>
        <taxon>Pseudomonadati</taxon>
        <taxon>Gemmatimonadota</taxon>
        <taxon>Gemmatimonadia</taxon>
        <taxon>Candidatus Palauibacterales</taxon>
        <taxon>Candidatus Palauibacteraceae</taxon>
        <taxon>Candidatus Kutchimonas</taxon>
    </lineage>
</organism>
<proteinExistence type="predicted"/>
<dbReference type="Gene3D" id="2.40.160.50">
    <property type="entry name" value="membrane protein fhac: a member of the omp85/tpsb transporter family"/>
    <property type="match status" value="1"/>
</dbReference>
<protein>
    <submittedName>
        <fullName evidence="5">BamA/TamA family outer membrane protein</fullName>
    </submittedName>
</protein>
<keyword evidence="2" id="KW-0472">Membrane</keyword>
<evidence type="ECO:0000259" key="4">
    <source>
        <dbReference type="Pfam" id="PF01103"/>
    </source>
</evidence>
<dbReference type="EMBL" id="JAACAK010000049">
    <property type="protein sequence ID" value="NIR74810.1"/>
    <property type="molecule type" value="Genomic_DNA"/>
</dbReference>
<dbReference type="GO" id="GO:0019867">
    <property type="term" value="C:outer membrane"/>
    <property type="evidence" value="ECO:0007669"/>
    <property type="project" value="InterPro"/>
</dbReference>
<dbReference type="Pfam" id="PF01103">
    <property type="entry name" value="Omp85"/>
    <property type="match status" value="1"/>
</dbReference>
<feature type="domain" description="Bacterial surface antigen (D15)" evidence="4">
    <location>
        <begin position="335"/>
        <end position="470"/>
    </location>
</feature>
<sequence length="563" mass="62403">MKAAFSALVAAVLLAGFQTPAVAQDTVTVGVRAPLAAGEELPRSVADRLIAFYNRPSTIRFGGRTHIPAGRVIGGDVGVLAGPVDLAGVVDGDLLLINGDITLAPGSRIRGDLTVVGGVIIGLEQGQVDGVVTTYTAILRYRRVDGGIEYLGSQPRTYQPTGRTRLHLPSWELGESEIFVSARAYNRIEALPIAIGPRITTAGRNPLRLEALLVYRTIGGFSPDDSDIGYELRARQWLLGHRTVWLEAGLSSIVEPIERWQITNLENSLSLFLFRRDYRDYYEREGWYGLLGWRSNGFFGSVEFRDESHRERETNNVWTIFFNKDDELRPNAAIEAGDLNSLIFTVGVDTRTDEMWPLSGWYNTFSLEQAVGGRLDGVEQDFTRFFLDFRRYFRVSHGSVLALRLAGGGPFGGDRLPAQRQHIIGGAGSLPGYDMLEFDCGARGSADFGSVPGYGCQRFTLFQAEYRTSLDFHFHWDHSEAPQDIDFYGNPFAVDFAPAFVLFYDAGSAWDTDEGFYDHLKLSDNWVADIGAGIEFGGLGLYLAYPLVGRNDLQFVLRLDARF</sequence>
<gene>
    <name evidence="5" type="ORF">GWO12_06815</name>
</gene>
<comment type="caution">
    <text evidence="5">The sequence shown here is derived from an EMBL/GenBank/DDBJ whole genome shotgun (WGS) entry which is preliminary data.</text>
</comment>